<keyword evidence="2" id="KW-0677">Repeat</keyword>
<protein>
    <submittedName>
        <fullName evidence="4">Uncharacterized protein</fullName>
    </submittedName>
</protein>
<feature type="repeat" description="WD" evidence="3">
    <location>
        <begin position="265"/>
        <end position="306"/>
    </location>
</feature>
<dbReference type="InterPro" id="IPR036322">
    <property type="entry name" value="WD40_repeat_dom_sf"/>
</dbReference>
<dbReference type="PRINTS" id="PR00320">
    <property type="entry name" value="GPROTEINBRPT"/>
</dbReference>
<dbReference type="PROSITE" id="PS50082">
    <property type="entry name" value="WD_REPEATS_2"/>
    <property type="match status" value="3"/>
</dbReference>
<dbReference type="PANTHER" id="PTHR14221:SF5">
    <property type="entry name" value="TRANSDUCIN_WD40 REPEAT-LIKE SUPERFAMILY PROTEIN"/>
    <property type="match status" value="1"/>
</dbReference>
<evidence type="ECO:0000256" key="3">
    <source>
        <dbReference type="PROSITE-ProRule" id="PRU00221"/>
    </source>
</evidence>
<dbReference type="InterPro" id="IPR015943">
    <property type="entry name" value="WD40/YVTN_repeat-like_dom_sf"/>
</dbReference>
<dbReference type="InterPro" id="IPR020472">
    <property type="entry name" value="WD40_PAC1"/>
</dbReference>
<dbReference type="Pfam" id="PF00400">
    <property type="entry name" value="WD40"/>
    <property type="match status" value="4"/>
</dbReference>
<name>A0A4P1QS24_LUPAN</name>
<dbReference type="PANTHER" id="PTHR14221">
    <property type="entry name" value="WD REPEAT DOMAIN 44"/>
    <property type="match status" value="1"/>
</dbReference>
<evidence type="ECO:0000256" key="1">
    <source>
        <dbReference type="ARBA" id="ARBA00022574"/>
    </source>
</evidence>
<dbReference type="Gramene" id="OIV93619">
    <property type="protein sequence ID" value="OIV93619"/>
    <property type="gene ID" value="TanjilG_04851"/>
</dbReference>
<sequence>MVMEEGDDQFYDTRDEFCSVSYVDSDFSEVKESSFGSNGYATRYQVWTNNIESVHQRRLNFVRWIGLESDSDVNSMNGDEDLTDPCCGVDRITASSGAVLGNSGVVDGSSQIVLDSLSNEAAIIENRRVEENFACMIKNLDDGTQYVVDKLGQDGMLSTLRVVGSNQLISLEEFQRNIVQTPLVWRHLQRNAENPRFLGDVKKKTTRVWLKKLRSVACVVNDQGLDETNDEDFGSVDRSGIQRVRVYSYKKQIKELTSLHTEQEFKAHKGVILTMKFSLDGKYLASGGKDSIVRVWKVVEDERSSKLDIRDNDPSSTYFKMNSFSCLVPVDVDKEKLIKTDNLKRSSGSTCVIIPPKTFRISEKPLHEFCGHSDDILDIAWSKSGFVLSSSVDKTVRLWQVGIDRCLRVFSHNSYVTCVNFNPVNDNIFISGSIDGKVRIWDVICCRVVDYIDIREVVTVVCFHPHGKGTIVGTMTGNCRFYDIEAVDPVYSLLGGSGGVMADDQQPDNHLQLNVQLSLRGKKKTPGRRITSLEFSPNDPSKLLVSSADSHVCILSGVDVVYKFKGPRIAGQMHASFTSDGKHVVSVTEDSNVCIWNYTGQDRSTSKAKKIWSSETFLSHKAAIAIPWCGIESTTGTLLSPSLKHNFNQRLTPSLPDFLFSNRGFLSELLPKVSPTWPEETLPGSTESFVAPTMCKSEYKFLRSACKGMSNSHLWGQVFVTAGWDGCIRVYQNYGLPIRG</sequence>
<proteinExistence type="predicted"/>
<dbReference type="SUPFAM" id="SSF50978">
    <property type="entry name" value="WD40 repeat-like"/>
    <property type="match status" value="1"/>
</dbReference>
<feature type="repeat" description="WD" evidence="3">
    <location>
        <begin position="369"/>
        <end position="409"/>
    </location>
</feature>
<keyword evidence="5" id="KW-1185">Reference proteome</keyword>
<gene>
    <name evidence="4" type="ORF">TanjilG_04851</name>
</gene>
<organism evidence="4 5">
    <name type="scientific">Lupinus angustifolius</name>
    <name type="common">Narrow-leaved blue lupine</name>
    <dbReference type="NCBI Taxonomy" id="3871"/>
    <lineage>
        <taxon>Eukaryota</taxon>
        <taxon>Viridiplantae</taxon>
        <taxon>Streptophyta</taxon>
        <taxon>Embryophyta</taxon>
        <taxon>Tracheophyta</taxon>
        <taxon>Spermatophyta</taxon>
        <taxon>Magnoliopsida</taxon>
        <taxon>eudicotyledons</taxon>
        <taxon>Gunneridae</taxon>
        <taxon>Pentapetalae</taxon>
        <taxon>rosids</taxon>
        <taxon>fabids</taxon>
        <taxon>Fabales</taxon>
        <taxon>Fabaceae</taxon>
        <taxon>Papilionoideae</taxon>
        <taxon>50 kb inversion clade</taxon>
        <taxon>genistoids sensu lato</taxon>
        <taxon>core genistoids</taxon>
        <taxon>Genisteae</taxon>
        <taxon>Lupinus</taxon>
    </lineage>
</organism>
<keyword evidence="1 3" id="KW-0853">WD repeat</keyword>
<dbReference type="PROSITE" id="PS50294">
    <property type="entry name" value="WD_REPEATS_REGION"/>
    <property type="match status" value="3"/>
</dbReference>
<dbReference type="SMART" id="SM00320">
    <property type="entry name" value="WD40"/>
    <property type="match status" value="7"/>
</dbReference>
<dbReference type="InterPro" id="IPR001680">
    <property type="entry name" value="WD40_rpt"/>
</dbReference>
<evidence type="ECO:0000313" key="4">
    <source>
        <dbReference type="EMBL" id="OIV93619.1"/>
    </source>
</evidence>
<feature type="repeat" description="WD" evidence="3">
    <location>
        <begin position="409"/>
        <end position="443"/>
    </location>
</feature>
<dbReference type="EMBL" id="CM007378">
    <property type="protein sequence ID" value="OIV93619.1"/>
    <property type="molecule type" value="Genomic_DNA"/>
</dbReference>
<dbReference type="STRING" id="3871.A0A4P1QS24"/>
<evidence type="ECO:0000256" key="2">
    <source>
        <dbReference type="ARBA" id="ARBA00022737"/>
    </source>
</evidence>
<dbReference type="InterPro" id="IPR040324">
    <property type="entry name" value="WDR44/Dgr2"/>
</dbReference>
<dbReference type="AlphaFoldDB" id="A0A4P1QS24"/>
<accession>A0A4P1QS24</accession>
<reference evidence="4 5" key="1">
    <citation type="journal article" date="2017" name="Plant Biotechnol. J.">
        <title>A comprehensive draft genome sequence for lupin (Lupinus angustifolius), an emerging health food: insights into plant-microbe interactions and legume evolution.</title>
        <authorList>
            <person name="Hane J.K."/>
            <person name="Ming Y."/>
            <person name="Kamphuis L.G."/>
            <person name="Nelson M.N."/>
            <person name="Garg G."/>
            <person name="Atkins C.A."/>
            <person name="Bayer P.E."/>
            <person name="Bravo A."/>
            <person name="Bringans S."/>
            <person name="Cannon S."/>
            <person name="Edwards D."/>
            <person name="Foley R."/>
            <person name="Gao L.L."/>
            <person name="Harrison M.J."/>
            <person name="Huang W."/>
            <person name="Hurgobin B."/>
            <person name="Li S."/>
            <person name="Liu C.W."/>
            <person name="McGrath A."/>
            <person name="Morahan G."/>
            <person name="Murray J."/>
            <person name="Weller J."/>
            <person name="Jian J."/>
            <person name="Singh K.B."/>
        </authorList>
    </citation>
    <scope>NUCLEOTIDE SEQUENCE [LARGE SCALE GENOMIC DNA]</scope>
    <source>
        <strain evidence="5">cv. Tanjil</strain>
        <tissue evidence="4">Whole plant</tissue>
    </source>
</reference>
<dbReference type="Proteomes" id="UP000188354">
    <property type="component" value="Chromosome LG18"/>
</dbReference>
<evidence type="ECO:0000313" key="5">
    <source>
        <dbReference type="Proteomes" id="UP000188354"/>
    </source>
</evidence>
<dbReference type="Gene3D" id="2.130.10.10">
    <property type="entry name" value="YVTN repeat-like/Quinoprotein amine dehydrogenase"/>
    <property type="match status" value="2"/>
</dbReference>